<evidence type="ECO:0000256" key="2">
    <source>
        <dbReference type="ARBA" id="ARBA00022692"/>
    </source>
</evidence>
<keyword evidence="3" id="KW-0201">Cytochrome c-type biogenesis</keyword>
<gene>
    <name evidence="8" type="primary">ccsB</name>
    <name evidence="8" type="ORF">RM425_09355</name>
</gene>
<dbReference type="InterPro" id="IPR002541">
    <property type="entry name" value="Cyt_c_assembly"/>
</dbReference>
<dbReference type="EMBL" id="JAVREI010000005">
    <property type="protein sequence ID" value="MDT0276105.1"/>
    <property type="molecule type" value="Genomic_DNA"/>
</dbReference>
<dbReference type="RefSeq" id="WP_311344926.1">
    <property type="nucleotide sequence ID" value="NZ_JAVREI010000005.1"/>
</dbReference>
<evidence type="ECO:0000313" key="8">
    <source>
        <dbReference type="EMBL" id="MDT0276105.1"/>
    </source>
</evidence>
<evidence type="ECO:0000256" key="6">
    <source>
        <dbReference type="SAM" id="Phobius"/>
    </source>
</evidence>
<dbReference type="NCBIfam" id="TIGR03144">
    <property type="entry name" value="cytochr_II_ccsB"/>
    <property type="match status" value="1"/>
</dbReference>
<feature type="transmembrane region" description="Helical" evidence="6">
    <location>
        <begin position="299"/>
        <end position="320"/>
    </location>
</feature>
<keyword evidence="2 6" id="KW-0812">Transmembrane</keyword>
<dbReference type="PANTHER" id="PTHR30071:SF1">
    <property type="entry name" value="CYTOCHROME B_B6 PROTEIN-RELATED"/>
    <property type="match status" value="1"/>
</dbReference>
<evidence type="ECO:0000256" key="3">
    <source>
        <dbReference type="ARBA" id="ARBA00022748"/>
    </source>
</evidence>
<feature type="transmembrane region" description="Helical" evidence="6">
    <location>
        <begin position="239"/>
        <end position="257"/>
    </location>
</feature>
<evidence type="ECO:0000256" key="4">
    <source>
        <dbReference type="ARBA" id="ARBA00022989"/>
    </source>
</evidence>
<feature type="transmembrane region" description="Helical" evidence="6">
    <location>
        <begin position="112"/>
        <end position="132"/>
    </location>
</feature>
<proteinExistence type="predicted"/>
<dbReference type="PANTHER" id="PTHR30071">
    <property type="entry name" value="HEME EXPORTER PROTEIN C"/>
    <property type="match status" value="1"/>
</dbReference>
<feature type="domain" description="Cytochrome c assembly protein" evidence="7">
    <location>
        <begin position="111"/>
        <end position="324"/>
    </location>
</feature>
<evidence type="ECO:0000313" key="9">
    <source>
        <dbReference type="Proteomes" id="UP001183222"/>
    </source>
</evidence>
<comment type="subcellular location">
    <subcellularLocation>
        <location evidence="1">Membrane</location>
        <topology evidence="1">Multi-pass membrane protein</topology>
    </subcellularLocation>
</comment>
<dbReference type="InterPro" id="IPR045062">
    <property type="entry name" value="Cyt_c_biogenesis_CcsA/CcmC"/>
</dbReference>
<feature type="transmembrane region" description="Helical" evidence="6">
    <location>
        <begin position="144"/>
        <end position="165"/>
    </location>
</feature>
<feature type="transmembrane region" description="Helical" evidence="6">
    <location>
        <begin position="12"/>
        <end position="34"/>
    </location>
</feature>
<feature type="transmembrane region" description="Helical" evidence="6">
    <location>
        <begin position="80"/>
        <end position="100"/>
    </location>
</feature>
<dbReference type="InterPro" id="IPR017562">
    <property type="entry name" value="Cyt_c_biogenesis_CcsA"/>
</dbReference>
<comment type="caution">
    <text evidence="8">The sequence shown here is derived from an EMBL/GenBank/DDBJ whole genome shotgun (WGS) entry which is preliminary data.</text>
</comment>
<dbReference type="Pfam" id="PF01578">
    <property type="entry name" value="Cytochrom_C_asm"/>
    <property type="match status" value="1"/>
</dbReference>
<sequence>MTPDALSALSDSLFSAAIAVYSVAVVLFSAELAFGRRGARLAERRPSTVARVGAPAPGDEPRRAEDPSLVREHVASTRRWGLAGLVLTGGGALLHAGVLVTRSAATGRVPWGNMYEFGTASVLVGVVAYLVVAVRVPGVRRIGAFVLGLAVFSLVLIGLYLYAAAGPLIAALRSDWLVVHVSAAILSFGIFMVSGVASALYLVRIRHDKRFPADDLRSTGLAVKLPAAAVLDRVAHRTAIFGFPIWTFAVIAGAIWAESAWGRFWGWDPKETWAFISWALYAAYLHARSTAGWRGQPAAWINLLAFASLVFNLLFVNLVSTGLHSYGGVD</sequence>
<feature type="transmembrane region" description="Helical" evidence="6">
    <location>
        <begin position="272"/>
        <end position="287"/>
    </location>
</feature>
<reference evidence="9" key="1">
    <citation type="submission" date="2023-07" db="EMBL/GenBank/DDBJ databases">
        <title>30 novel species of actinomycetes from the DSMZ collection.</title>
        <authorList>
            <person name="Nouioui I."/>
        </authorList>
    </citation>
    <scope>NUCLEOTIDE SEQUENCE [LARGE SCALE GENOMIC DNA]</scope>
    <source>
        <strain evidence="9">DSM 46792</strain>
    </source>
</reference>
<name>A0ABU2K7E6_9ACTN</name>
<evidence type="ECO:0000256" key="1">
    <source>
        <dbReference type="ARBA" id="ARBA00004141"/>
    </source>
</evidence>
<feature type="transmembrane region" description="Helical" evidence="6">
    <location>
        <begin position="177"/>
        <end position="203"/>
    </location>
</feature>
<keyword evidence="4 6" id="KW-1133">Transmembrane helix</keyword>
<keyword evidence="5 6" id="KW-0472">Membrane</keyword>
<protein>
    <submittedName>
        <fullName evidence="8">C-type cytochrome biogenesis protein CcsB</fullName>
    </submittedName>
</protein>
<evidence type="ECO:0000256" key="5">
    <source>
        <dbReference type="ARBA" id="ARBA00023136"/>
    </source>
</evidence>
<organism evidence="8 9">
    <name type="scientific">Blastococcus goldschmidtiae</name>
    <dbReference type="NCBI Taxonomy" id="3075546"/>
    <lineage>
        <taxon>Bacteria</taxon>
        <taxon>Bacillati</taxon>
        <taxon>Actinomycetota</taxon>
        <taxon>Actinomycetes</taxon>
        <taxon>Geodermatophilales</taxon>
        <taxon>Geodermatophilaceae</taxon>
        <taxon>Blastococcus</taxon>
    </lineage>
</organism>
<dbReference type="Proteomes" id="UP001183222">
    <property type="component" value="Unassembled WGS sequence"/>
</dbReference>
<keyword evidence="9" id="KW-1185">Reference proteome</keyword>
<accession>A0ABU2K7E6</accession>
<evidence type="ECO:0000259" key="7">
    <source>
        <dbReference type="Pfam" id="PF01578"/>
    </source>
</evidence>